<keyword evidence="8" id="KW-1185">Reference proteome</keyword>
<dbReference type="RefSeq" id="WP_343848149.1">
    <property type="nucleotide sequence ID" value="NZ_BAAAFI010000002.1"/>
</dbReference>
<evidence type="ECO:0000256" key="4">
    <source>
        <dbReference type="PROSITE-ProRule" id="PRU00433"/>
    </source>
</evidence>
<dbReference type="SUPFAM" id="SSF46626">
    <property type="entry name" value="Cytochrome c"/>
    <property type="match status" value="1"/>
</dbReference>
<organism evidence="7 8">
    <name type="scientific">Algoriphagus jejuensis</name>
    <dbReference type="NCBI Taxonomy" id="419934"/>
    <lineage>
        <taxon>Bacteria</taxon>
        <taxon>Pseudomonadati</taxon>
        <taxon>Bacteroidota</taxon>
        <taxon>Cytophagia</taxon>
        <taxon>Cytophagales</taxon>
        <taxon>Cyclobacteriaceae</taxon>
        <taxon>Algoriphagus</taxon>
    </lineage>
</organism>
<keyword evidence="2 4" id="KW-0479">Metal-binding</keyword>
<evidence type="ECO:0000259" key="6">
    <source>
        <dbReference type="PROSITE" id="PS51007"/>
    </source>
</evidence>
<dbReference type="Gene3D" id="1.10.760.10">
    <property type="entry name" value="Cytochrome c-like domain"/>
    <property type="match status" value="1"/>
</dbReference>
<dbReference type="Proteomes" id="UP001500469">
    <property type="component" value="Unassembled WGS sequence"/>
</dbReference>
<gene>
    <name evidence="7" type="ORF">GCM10009119_04200</name>
</gene>
<evidence type="ECO:0000256" key="2">
    <source>
        <dbReference type="ARBA" id="ARBA00022723"/>
    </source>
</evidence>
<dbReference type="SUPFAM" id="SSF50952">
    <property type="entry name" value="Soluble quinoprotein glucose dehydrogenase"/>
    <property type="match status" value="1"/>
</dbReference>
<keyword evidence="1 4" id="KW-0349">Heme</keyword>
<sequence length="554" mass="61796">MTSKYCLILLFCSVFFACSPSENKEFGKDISTAQDQIREGKAIFKQECSNCHNFNSNGIGPNLSGLTRTVDTPWIVEFINNPQAKMDAKDPRALALLEKYKAVMPSFHVLGEQKINSLISYLHTFELVQPEIDPDSVINLIEAGVPDSGIRLELELFAQLPASDSLPPMAKMTKMEPIPGTDRLMINDQRVGIYQLIDQKPQLYLNLMEQRPDLVSKPGWGTGLGSFSFHPDFVSNGLFYTAHTEPGGTRTPDIGYTDSLVVFMQWIVTEWKANDPAALTFEGTSRELLRVNNPTQAHGMQELTFNPHSKKGSEDYGLLYIGYGDGGSPERGFPDVADNEAKEIYTGILRIDPAGRNSRNGNYGIPASNPFAGVAGKAGEVYAYGFRNPNRLFWDDAGNFYATDIGQHSIEELNLVKAGGFYGWPIREGTFIINPYGNLRKLYPLREDENLGITYPLIQLDHDELAAIFAGYIMSYGELKGRFLFGDILSGRLFIADLNQKPKPEVQTVKVIFEGKEMTLEELVGGRVDLKFGIDAEKRVYIMSKNEGKIYLIK</sequence>
<dbReference type="InterPro" id="IPR012938">
    <property type="entry name" value="Glc/Sorbosone_DH"/>
</dbReference>
<dbReference type="Pfam" id="PF07995">
    <property type="entry name" value="GSDH"/>
    <property type="match status" value="1"/>
</dbReference>
<feature type="signal peptide" evidence="5">
    <location>
        <begin position="1"/>
        <end position="17"/>
    </location>
</feature>
<evidence type="ECO:0000256" key="3">
    <source>
        <dbReference type="ARBA" id="ARBA00023004"/>
    </source>
</evidence>
<feature type="domain" description="Cytochrome c" evidence="6">
    <location>
        <begin position="35"/>
        <end position="126"/>
    </location>
</feature>
<dbReference type="PROSITE" id="PS51257">
    <property type="entry name" value="PROKAR_LIPOPROTEIN"/>
    <property type="match status" value="1"/>
</dbReference>
<feature type="chain" id="PRO_5045908581" description="Cytochrome c domain-containing protein" evidence="5">
    <location>
        <begin position="18"/>
        <end position="554"/>
    </location>
</feature>
<dbReference type="PANTHER" id="PTHR19328">
    <property type="entry name" value="HEDGEHOG-INTERACTING PROTEIN"/>
    <property type="match status" value="1"/>
</dbReference>
<evidence type="ECO:0000256" key="5">
    <source>
        <dbReference type="SAM" id="SignalP"/>
    </source>
</evidence>
<dbReference type="EMBL" id="BAAAFI010000002">
    <property type="protein sequence ID" value="GAA0877452.1"/>
    <property type="molecule type" value="Genomic_DNA"/>
</dbReference>
<dbReference type="InterPro" id="IPR036909">
    <property type="entry name" value="Cyt_c-like_dom_sf"/>
</dbReference>
<evidence type="ECO:0000313" key="7">
    <source>
        <dbReference type="EMBL" id="GAA0877452.1"/>
    </source>
</evidence>
<dbReference type="Pfam" id="PF00034">
    <property type="entry name" value="Cytochrom_C"/>
    <property type="match status" value="1"/>
</dbReference>
<comment type="caution">
    <text evidence="7">The sequence shown here is derived from an EMBL/GenBank/DDBJ whole genome shotgun (WGS) entry which is preliminary data.</text>
</comment>
<dbReference type="PANTHER" id="PTHR19328:SF13">
    <property type="entry name" value="HIPL1 PROTEIN"/>
    <property type="match status" value="1"/>
</dbReference>
<proteinExistence type="predicted"/>
<dbReference type="PROSITE" id="PS51007">
    <property type="entry name" value="CYTC"/>
    <property type="match status" value="1"/>
</dbReference>
<dbReference type="Gene3D" id="2.120.10.30">
    <property type="entry name" value="TolB, C-terminal domain"/>
    <property type="match status" value="1"/>
</dbReference>
<keyword evidence="3 4" id="KW-0408">Iron</keyword>
<keyword evidence="5" id="KW-0732">Signal</keyword>
<protein>
    <recommendedName>
        <fullName evidence="6">Cytochrome c domain-containing protein</fullName>
    </recommendedName>
</protein>
<name>A0ABN1MWK6_9BACT</name>
<dbReference type="InterPro" id="IPR009056">
    <property type="entry name" value="Cyt_c-like_dom"/>
</dbReference>
<dbReference type="InterPro" id="IPR011042">
    <property type="entry name" value="6-blade_b-propeller_TolB-like"/>
</dbReference>
<reference evidence="7 8" key="1">
    <citation type="journal article" date="2019" name="Int. J. Syst. Evol. Microbiol.">
        <title>The Global Catalogue of Microorganisms (GCM) 10K type strain sequencing project: providing services to taxonomists for standard genome sequencing and annotation.</title>
        <authorList>
            <consortium name="The Broad Institute Genomics Platform"/>
            <consortium name="The Broad Institute Genome Sequencing Center for Infectious Disease"/>
            <person name="Wu L."/>
            <person name="Ma J."/>
        </authorList>
    </citation>
    <scope>NUCLEOTIDE SEQUENCE [LARGE SCALE GENOMIC DNA]</scope>
    <source>
        <strain evidence="7 8">JCM 16112</strain>
    </source>
</reference>
<dbReference type="InterPro" id="IPR011041">
    <property type="entry name" value="Quinoprot_gluc/sorb_DH_b-prop"/>
</dbReference>
<evidence type="ECO:0000256" key="1">
    <source>
        <dbReference type="ARBA" id="ARBA00022617"/>
    </source>
</evidence>
<evidence type="ECO:0000313" key="8">
    <source>
        <dbReference type="Proteomes" id="UP001500469"/>
    </source>
</evidence>
<accession>A0ABN1MWK6</accession>